<dbReference type="EMBL" id="CADEAL010000624">
    <property type="protein sequence ID" value="CAB1422948.1"/>
    <property type="molecule type" value="Genomic_DNA"/>
</dbReference>
<dbReference type="Proteomes" id="UP001153269">
    <property type="component" value="Unassembled WGS sequence"/>
</dbReference>
<sequence>MARSTVDMVWHRRQILIQASRYPGSPEKPVEMAHVMMLPWDSVWTCSGHVQLRGDPGRPRTCWSEYVSQLEALAVSQEFRDEIDLEDGQKAKVSAEDAKLTFCQLLVFNRNMFSVLTQ</sequence>
<name>A0A9N7U1Q8_PLEPL</name>
<organism evidence="1 2">
    <name type="scientific">Pleuronectes platessa</name>
    <name type="common">European plaice</name>
    <dbReference type="NCBI Taxonomy" id="8262"/>
    <lineage>
        <taxon>Eukaryota</taxon>
        <taxon>Metazoa</taxon>
        <taxon>Chordata</taxon>
        <taxon>Craniata</taxon>
        <taxon>Vertebrata</taxon>
        <taxon>Euteleostomi</taxon>
        <taxon>Actinopterygii</taxon>
        <taxon>Neopterygii</taxon>
        <taxon>Teleostei</taxon>
        <taxon>Neoteleostei</taxon>
        <taxon>Acanthomorphata</taxon>
        <taxon>Carangaria</taxon>
        <taxon>Pleuronectiformes</taxon>
        <taxon>Pleuronectoidei</taxon>
        <taxon>Pleuronectidae</taxon>
        <taxon>Pleuronectes</taxon>
    </lineage>
</organism>
<comment type="caution">
    <text evidence="1">The sequence shown here is derived from an EMBL/GenBank/DDBJ whole genome shotgun (WGS) entry which is preliminary data.</text>
</comment>
<accession>A0A9N7U1Q8</accession>
<dbReference type="AlphaFoldDB" id="A0A9N7U1Q8"/>
<protein>
    <submittedName>
        <fullName evidence="1">Uncharacterized protein</fullName>
    </submittedName>
</protein>
<evidence type="ECO:0000313" key="2">
    <source>
        <dbReference type="Proteomes" id="UP001153269"/>
    </source>
</evidence>
<keyword evidence="2" id="KW-1185">Reference proteome</keyword>
<gene>
    <name evidence="1" type="ORF">PLEPLA_LOCUS10866</name>
</gene>
<proteinExistence type="predicted"/>
<reference evidence="1" key="1">
    <citation type="submission" date="2020-03" db="EMBL/GenBank/DDBJ databases">
        <authorList>
            <person name="Weist P."/>
        </authorList>
    </citation>
    <scope>NUCLEOTIDE SEQUENCE</scope>
</reference>
<evidence type="ECO:0000313" key="1">
    <source>
        <dbReference type="EMBL" id="CAB1422948.1"/>
    </source>
</evidence>